<dbReference type="PANTHER" id="PTHR30250:SF11">
    <property type="entry name" value="O-ANTIGEN TRANSPORTER-RELATED"/>
    <property type="match status" value="1"/>
</dbReference>
<protein>
    <submittedName>
        <fullName evidence="7">Uncharacterized protein</fullName>
    </submittedName>
</protein>
<evidence type="ECO:0000256" key="1">
    <source>
        <dbReference type="ARBA" id="ARBA00004651"/>
    </source>
</evidence>
<proteinExistence type="predicted"/>
<evidence type="ECO:0000256" key="6">
    <source>
        <dbReference type="SAM" id="Phobius"/>
    </source>
</evidence>
<feature type="transmembrane region" description="Helical" evidence="6">
    <location>
        <begin position="127"/>
        <end position="144"/>
    </location>
</feature>
<evidence type="ECO:0000256" key="3">
    <source>
        <dbReference type="ARBA" id="ARBA00022692"/>
    </source>
</evidence>
<feature type="transmembrane region" description="Helical" evidence="6">
    <location>
        <begin position="463"/>
        <end position="484"/>
    </location>
</feature>
<dbReference type="GO" id="GO:0005886">
    <property type="term" value="C:plasma membrane"/>
    <property type="evidence" value="ECO:0007669"/>
    <property type="project" value="UniProtKB-SubCell"/>
</dbReference>
<evidence type="ECO:0000313" key="7">
    <source>
        <dbReference type="EMBL" id="ATB34263.1"/>
    </source>
</evidence>
<keyword evidence="4 6" id="KW-1133">Transmembrane helix</keyword>
<keyword evidence="5 6" id="KW-0472">Membrane</keyword>
<feature type="transmembrane region" description="Helical" evidence="6">
    <location>
        <begin position="434"/>
        <end position="451"/>
    </location>
</feature>
<dbReference type="Pfam" id="PF13440">
    <property type="entry name" value="Polysacc_synt_3"/>
    <property type="match status" value="1"/>
</dbReference>
<feature type="transmembrane region" description="Helical" evidence="6">
    <location>
        <begin position="302"/>
        <end position="326"/>
    </location>
</feature>
<dbReference type="KEGG" id="mbd:MEBOL_007764"/>
<dbReference type="Proteomes" id="UP000217289">
    <property type="component" value="Chromosome"/>
</dbReference>
<gene>
    <name evidence="7" type="ORF">MEBOL_007764</name>
</gene>
<comment type="subcellular location">
    <subcellularLocation>
        <location evidence="1">Cell membrane</location>
        <topology evidence="1">Multi-pass membrane protein</topology>
    </subcellularLocation>
</comment>
<keyword evidence="2" id="KW-1003">Cell membrane</keyword>
<sequence length="510" mass="54741">MSEAAATKPASSFMGKAGPLVLARLFTAGLTLSIPLVLARVLSLAEYGTYYQLFLIATTLYYVLPFGVVQSLYYFLPRAEEKRPWLGQTLLFMSGAGLVAAGLVWGLLGPVARHFDNPALLEHRGALALYTAFLLGSFPLEISLTSQGRTKQSALVYLASDAVRAAAMVVPCLLGAGLHGMMWSVVGFTFLRYVATWVVAPLGSKGPLVRAGLWREQLVYAAPFGAAMALAIPQQNAHLYMVAGVVSPALYALYRVGCFQLPVVDLLYTPTSEVLMVRLGELEKQGRLEEGVEAFREASGKLAFLFLPFSAFLFAAAPEFIGALFGAKFLEAVPIFRVSVLGVVLAILPMDGVLRARGYTRAIFLSYLVKAVVTVPLVWVGVRQFGMMGGVVSWAVAELVGKCALLVRVPAALSTPSLRLRIRDLIPWRELGKASLAALAAAVAVFCLRALTEHAWSGLPEGFVWRAVPLALAGVLFVLGYVGVLTATGVKPLGFLTGARSRRSEEAVVR</sequence>
<dbReference type="EMBL" id="CP022163">
    <property type="protein sequence ID" value="ATB34263.1"/>
    <property type="molecule type" value="Genomic_DNA"/>
</dbReference>
<feature type="transmembrane region" description="Helical" evidence="6">
    <location>
        <begin position="362"/>
        <end position="382"/>
    </location>
</feature>
<feature type="transmembrane region" description="Helical" evidence="6">
    <location>
        <begin position="54"/>
        <end position="76"/>
    </location>
</feature>
<accession>A0A250ISN0</accession>
<feature type="transmembrane region" description="Helical" evidence="6">
    <location>
        <begin position="394"/>
        <end position="413"/>
    </location>
</feature>
<evidence type="ECO:0000256" key="2">
    <source>
        <dbReference type="ARBA" id="ARBA00022475"/>
    </source>
</evidence>
<organism evidence="7 8">
    <name type="scientific">Melittangium boletus DSM 14713</name>
    <dbReference type="NCBI Taxonomy" id="1294270"/>
    <lineage>
        <taxon>Bacteria</taxon>
        <taxon>Pseudomonadati</taxon>
        <taxon>Myxococcota</taxon>
        <taxon>Myxococcia</taxon>
        <taxon>Myxococcales</taxon>
        <taxon>Cystobacterineae</taxon>
        <taxon>Archangiaceae</taxon>
        <taxon>Melittangium</taxon>
    </lineage>
</organism>
<feature type="transmembrane region" description="Helical" evidence="6">
    <location>
        <begin position="237"/>
        <end position="254"/>
    </location>
</feature>
<evidence type="ECO:0000256" key="5">
    <source>
        <dbReference type="ARBA" id="ARBA00023136"/>
    </source>
</evidence>
<keyword evidence="8" id="KW-1185">Reference proteome</keyword>
<dbReference type="AlphaFoldDB" id="A0A250ISN0"/>
<evidence type="ECO:0000313" key="8">
    <source>
        <dbReference type="Proteomes" id="UP000217289"/>
    </source>
</evidence>
<dbReference type="InterPro" id="IPR050833">
    <property type="entry name" value="Poly_Biosynth_Transport"/>
</dbReference>
<dbReference type="PANTHER" id="PTHR30250">
    <property type="entry name" value="PST FAMILY PREDICTED COLANIC ACID TRANSPORTER"/>
    <property type="match status" value="1"/>
</dbReference>
<name>A0A250ISN0_9BACT</name>
<keyword evidence="3 6" id="KW-0812">Transmembrane</keyword>
<feature type="transmembrane region" description="Helical" evidence="6">
    <location>
        <begin position="88"/>
        <end position="107"/>
    </location>
</feature>
<reference evidence="7 8" key="1">
    <citation type="submission" date="2017-06" db="EMBL/GenBank/DDBJ databases">
        <authorList>
            <person name="Kim H.J."/>
            <person name="Triplett B.A."/>
        </authorList>
    </citation>
    <scope>NUCLEOTIDE SEQUENCE [LARGE SCALE GENOMIC DNA]</scope>
    <source>
        <strain evidence="7 8">DSM 14713</strain>
    </source>
</reference>
<feature type="transmembrane region" description="Helical" evidence="6">
    <location>
        <begin position="21"/>
        <end position="42"/>
    </location>
</feature>
<feature type="transmembrane region" description="Helical" evidence="6">
    <location>
        <begin position="332"/>
        <end position="350"/>
    </location>
</feature>
<evidence type="ECO:0000256" key="4">
    <source>
        <dbReference type="ARBA" id="ARBA00022989"/>
    </source>
</evidence>